<sequence length="47" mass="4792">MSGQLSRPTQFVALGRPLRTSLCPQALAPLGAVAAPHCFSSRALAAA</sequence>
<organism evidence="1 2">
    <name type="scientific">Haematococcus lacustris</name>
    <name type="common">Green alga</name>
    <name type="synonym">Haematococcus pluvialis</name>
    <dbReference type="NCBI Taxonomy" id="44745"/>
    <lineage>
        <taxon>Eukaryota</taxon>
        <taxon>Viridiplantae</taxon>
        <taxon>Chlorophyta</taxon>
        <taxon>core chlorophytes</taxon>
        <taxon>Chlorophyceae</taxon>
        <taxon>CS clade</taxon>
        <taxon>Chlamydomonadales</taxon>
        <taxon>Haematococcaceae</taxon>
        <taxon>Haematococcus</taxon>
    </lineage>
</organism>
<feature type="non-terminal residue" evidence="1">
    <location>
        <position position="47"/>
    </location>
</feature>
<reference evidence="1 2" key="1">
    <citation type="submission" date="2020-02" db="EMBL/GenBank/DDBJ databases">
        <title>Draft genome sequence of Haematococcus lacustris strain NIES-144.</title>
        <authorList>
            <person name="Morimoto D."/>
            <person name="Nakagawa S."/>
            <person name="Yoshida T."/>
            <person name="Sawayama S."/>
        </authorList>
    </citation>
    <scope>NUCLEOTIDE SEQUENCE [LARGE SCALE GENOMIC DNA]</scope>
    <source>
        <strain evidence="1 2">NIES-144</strain>
    </source>
</reference>
<dbReference type="EMBL" id="BLLF01000245">
    <property type="protein sequence ID" value="GFH09583.1"/>
    <property type="molecule type" value="Genomic_DNA"/>
</dbReference>
<comment type="caution">
    <text evidence="1">The sequence shown here is derived from an EMBL/GenBank/DDBJ whole genome shotgun (WGS) entry which is preliminary data.</text>
</comment>
<dbReference type="AlphaFoldDB" id="A0A699YHK8"/>
<dbReference type="Proteomes" id="UP000485058">
    <property type="component" value="Unassembled WGS sequence"/>
</dbReference>
<accession>A0A699YHK8</accession>
<evidence type="ECO:0000313" key="1">
    <source>
        <dbReference type="EMBL" id="GFH09583.1"/>
    </source>
</evidence>
<keyword evidence="2" id="KW-1185">Reference proteome</keyword>
<evidence type="ECO:0000313" key="2">
    <source>
        <dbReference type="Proteomes" id="UP000485058"/>
    </source>
</evidence>
<name>A0A699YHK8_HAELA</name>
<gene>
    <name evidence="1" type="ORF">HaLaN_04758</name>
</gene>
<proteinExistence type="predicted"/>
<protein>
    <submittedName>
        <fullName evidence="1">Uncharacterized protein</fullName>
    </submittedName>
</protein>